<dbReference type="EnsemblPlants" id="Kaladp0630s0047.1.v1.1">
    <property type="protein sequence ID" value="Kaladp0630s0047.1.v1.1"/>
    <property type="gene ID" value="Kaladp0630s0047.v1.1"/>
</dbReference>
<dbReference type="InterPro" id="IPR044804">
    <property type="entry name" value="Ribosomal_eL20z-like"/>
</dbReference>
<feature type="region of interest" description="Disordered" evidence="1">
    <location>
        <begin position="1"/>
        <end position="71"/>
    </location>
</feature>
<organism evidence="3 4">
    <name type="scientific">Kalanchoe fedtschenkoi</name>
    <name type="common">Lavender scallops</name>
    <name type="synonym">South American air plant</name>
    <dbReference type="NCBI Taxonomy" id="63787"/>
    <lineage>
        <taxon>Eukaryota</taxon>
        <taxon>Viridiplantae</taxon>
        <taxon>Streptophyta</taxon>
        <taxon>Embryophyta</taxon>
        <taxon>Tracheophyta</taxon>
        <taxon>Spermatophyta</taxon>
        <taxon>Magnoliopsida</taxon>
        <taxon>eudicotyledons</taxon>
        <taxon>Gunneridae</taxon>
        <taxon>Pentapetalae</taxon>
        <taxon>Saxifragales</taxon>
        <taxon>Crassulaceae</taxon>
        <taxon>Kalanchoe</taxon>
    </lineage>
</organism>
<feature type="transmembrane region" description="Helical" evidence="2">
    <location>
        <begin position="125"/>
        <end position="149"/>
    </location>
</feature>
<name>A0A7N0VG29_KALFE</name>
<keyword evidence="2" id="KW-0812">Transmembrane</keyword>
<dbReference type="PANTHER" id="PTHR46631">
    <property type="entry name" value="60S RIBOSOMAL PROTEIN L18A-LIKE"/>
    <property type="match status" value="1"/>
</dbReference>
<accession>A0A7N0VG29</accession>
<keyword evidence="2" id="KW-0472">Membrane</keyword>
<proteinExistence type="predicted"/>
<protein>
    <recommendedName>
        <fullName evidence="5">60S ribosomal protein L18a-like protein</fullName>
    </recommendedName>
</protein>
<evidence type="ECO:0008006" key="5">
    <source>
        <dbReference type="Google" id="ProtNLM"/>
    </source>
</evidence>
<dbReference type="PANTHER" id="PTHR46631:SF9">
    <property type="entry name" value="60S RIBOSOMAL PROTEIN L18A-LIKE PROTEIN"/>
    <property type="match status" value="1"/>
</dbReference>
<feature type="transmembrane region" description="Helical" evidence="2">
    <location>
        <begin position="88"/>
        <end position="113"/>
    </location>
</feature>
<sequence>MSDEAKSKGFANPYPQPPPPPTFQGVATYPPPPPHAGGFPQPAPPPAAAYPPPPPPQYYPQPQPVPGYAMEEGRPAVERRHLCCGCGLGWVLFIMGFFFGAIPWYVGTLILIFSRRRLDYREKPGYVACAIAAVVGTIIIVISVSTGVIHR</sequence>
<dbReference type="Proteomes" id="UP000594263">
    <property type="component" value="Unplaced"/>
</dbReference>
<dbReference type="Gramene" id="Kaladp0630s0047.1.v1.1">
    <property type="protein sequence ID" value="Kaladp0630s0047.1.v1.1"/>
    <property type="gene ID" value="Kaladp0630s0047.v1.1"/>
</dbReference>
<evidence type="ECO:0000313" key="3">
    <source>
        <dbReference type="EnsemblPlants" id="Kaladp0630s0047.1.v1.1"/>
    </source>
</evidence>
<evidence type="ECO:0000256" key="2">
    <source>
        <dbReference type="SAM" id="Phobius"/>
    </source>
</evidence>
<dbReference type="AlphaFoldDB" id="A0A7N0VG29"/>
<evidence type="ECO:0000313" key="4">
    <source>
        <dbReference type="Proteomes" id="UP000594263"/>
    </source>
</evidence>
<evidence type="ECO:0000256" key="1">
    <source>
        <dbReference type="SAM" id="MobiDB-lite"/>
    </source>
</evidence>
<feature type="compositionally biased region" description="Pro residues" evidence="1">
    <location>
        <begin position="29"/>
        <end position="65"/>
    </location>
</feature>
<dbReference type="OMA" id="HETEHHR"/>
<reference evidence="3" key="1">
    <citation type="submission" date="2021-01" db="UniProtKB">
        <authorList>
            <consortium name="EnsemblPlants"/>
        </authorList>
    </citation>
    <scope>IDENTIFICATION</scope>
</reference>
<keyword evidence="2" id="KW-1133">Transmembrane helix</keyword>
<keyword evidence="4" id="KW-1185">Reference proteome</keyword>